<name>A0ABN9FZC3_9NEOB</name>
<evidence type="ECO:0000313" key="1">
    <source>
        <dbReference type="EMBL" id="CAI9601335.1"/>
    </source>
</evidence>
<proteinExistence type="predicted"/>
<organism evidence="1 2">
    <name type="scientific">Staurois parvus</name>
    <dbReference type="NCBI Taxonomy" id="386267"/>
    <lineage>
        <taxon>Eukaryota</taxon>
        <taxon>Metazoa</taxon>
        <taxon>Chordata</taxon>
        <taxon>Craniata</taxon>
        <taxon>Vertebrata</taxon>
        <taxon>Euteleostomi</taxon>
        <taxon>Amphibia</taxon>
        <taxon>Batrachia</taxon>
        <taxon>Anura</taxon>
        <taxon>Neobatrachia</taxon>
        <taxon>Ranoidea</taxon>
        <taxon>Ranidae</taxon>
        <taxon>Staurois</taxon>
    </lineage>
</organism>
<keyword evidence="2" id="KW-1185">Reference proteome</keyword>
<dbReference type="Proteomes" id="UP001162483">
    <property type="component" value="Unassembled WGS sequence"/>
</dbReference>
<sequence>TADIVQKITETEDTVQEIPETQTHSSLRTQFWDTVVTRDWDTVQEMTRDCGSTEDQNTVPADTVG</sequence>
<comment type="caution">
    <text evidence="1">The sequence shown here is derived from an EMBL/GenBank/DDBJ whole genome shotgun (WGS) entry which is preliminary data.</text>
</comment>
<reference evidence="1" key="1">
    <citation type="submission" date="2023-05" db="EMBL/GenBank/DDBJ databases">
        <authorList>
            <person name="Stuckert A."/>
        </authorList>
    </citation>
    <scope>NUCLEOTIDE SEQUENCE</scope>
</reference>
<accession>A0ABN9FZC3</accession>
<dbReference type="EMBL" id="CATNWA010017553">
    <property type="protein sequence ID" value="CAI9601335.1"/>
    <property type="molecule type" value="Genomic_DNA"/>
</dbReference>
<evidence type="ECO:0000313" key="2">
    <source>
        <dbReference type="Proteomes" id="UP001162483"/>
    </source>
</evidence>
<gene>
    <name evidence="1" type="ORF">SPARVUS_LOCUS12961680</name>
</gene>
<protein>
    <submittedName>
        <fullName evidence="1">Uncharacterized protein</fullName>
    </submittedName>
</protein>
<feature type="non-terminal residue" evidence="1">
    <location>
        <position position="1"/>
    </location>
</feature>